<dbReference type="KEGG" id="ffu:CLAFUR5_10010"/>
<keyword evidence="2" id="KW-1185">Reference proteome</keyword>
<dbReference type="RefSeq" id="XP_047764678.1">
    <property type="nucleotide sequence ID" value="XM_047909158.1"/>
</dbReference>
<sequence>MTSTTGVVIASAGDVLLKVGADGEERKLLVSSEVLRSCSFYFKALTGDKFREVQVARSAQSPQIIVLQEDDAQAMEDLCLLLHGQEPTGFRNAMTKDASADAVVASVNRILSLAVAIDKYDCVGRLRLQCSGLLFEWLEACGQKPEPERWLAQLVTASYLLDNKHVFRITAERITKETLKLPNDKDWPTAVPRKMMPERVTDAIAAKGDRSAVIFATRLRSSLYESCPLECSDCRSQVDCAYEWQSMHTDEPWQLSIKGSMEQMQEIADDMCSSHEGDDRLEMQEALEDLGEIRSDIDRATSGLCLKCVRGGDSLQGKCEKDDH</sequence>
<accession>A0A9Q8PDA8</accession>
<dbReference type="AlphaFoldDB" id="A0A9Q8PDA8"/>
<protein>
    <recommendedName>
        <fullName evidence="3">BTB domain-containing protein</fullName>
    </recommendedName>
</protein>
<dbReference type="Proteomes" id="UP000756132">
    <property type="component" value="Chromosome 7"/>
</dbReference>
<reference evidence="1" key="2">
    <citation type="journal article" date="2022" name="Microb. Genom.">
        <title>A chromosome-scale genome assembly of the tomato pathogen Cladosporium fulvum reveals a compartmentalized genome architecture and the presence of a dispensable chromosome.</title>
        <authorList>
            <person name="Zaccaron A.Z."/>
            <person name="Chen L.H."/>
            <person name="Samaras A."/>
            <person name="Stergiopoulos I."/>
        </authorList>
    </citation>
    <scope>NUCLEOTIDE SEQUENCE</scope>
    <source>
        <strain evidence="1">Race5_Kim</strain>
    </source>
</reference>
<name>A0A9Q8PDA8_PASFU</name>
<dbReference type="GeneID" id="71989888"/>
<organism evidence="1 2">
    <name type="scientific">Passalora fulva</name>
    <name type="common">Tomato leaf mold</name>
    <name type="synonym">Cladosporium fulvum</name>
    <dbReference type="NCBI Taxonomy" id="5499"/>
    <lineage>
        <taxon>Eukaryota</taxon>
        <taxon>Fungi</taxon>
        <taxon>Dikarya</taxon>
        <taxon>Ascomycota</taxon>
        <taxon>Pezizomycotina</taxon>
        <taxon>Dothideomycetes</taxon>
        <taxon>Dothideomycetidae</taxon>
        <taxon>Mycosphaerellales</taxon>
        <taxon>Mycosphaerellaceae</taxon>
        <taxon>Fulvia</taxon>
    </lineage>
</organism>
<dbReference type="Gene3D" id="3.30.710.10">
    <property type="entry name" value="Potassium Channel Kv1.1, Chain A"/>
    <property type="match status" value="1"/>
</dbReference>
<dbReference type="OrthoDB" id="3650523at2759"/>
<reference evidence="1" key="1">
    <citation type="submission" date="2021-12" db="EMBL/GenBank/DDBJ databases">
        <authorList>
            <person name="Zaccaron A."/>
            <person name="Stergiopoulos I."/>
        </authorList>
    </citation>
    <scope>NUCLEOTIDE SEQUENCE</scope>
    <source>
        <strain evidence="1">Race5_Kim</strain>
    </source>
</reference>
<gene>
    <name evidence="1" type="ORF">CLAFUR5_10010</name>
</gene>
<evidence type="ECO:0000313" key="2">
    <source>
        <dbReference type="Proteomes" id="UP000756132"/>
    </source>
</evidence>
<evidence type="ECO:0008006" key="3">
    <source>
        <dbReference type="Google" id="ProtNLM"/>
    </source>
</evidence>
<dbReference type="InterPro" id="IPR011333">
    <property type="entry name" value="SKP1/BTB/POZ_sf"/>
</dbReference>
<proteinExistence type="predicted"/>
<dbReference type="EMBL" id="CP090169">
    <property type="protein sequence ID" value="UJO20312.1"/>
    <property type="molecule type" value="Genomic_DNA"/>
</dbReference>
<evidence type="ECO:0000313" key="1">
    <source>
        <dbReference type="EMBL" id="UJO20312.1"/>
    </source>
</evidence>